<dbReference type="Gene3D" id="2.60.120.260">
    <property type="entry name" value="Galactose-binding domain-like"/>
    <property type="match status" value="1"/>
</dbReference>
<dbReference type="PROSITE" id="PS50014">
    <property type="entry name" value="BROMODOMAIN_2"/>
    <property type="match status" value="1"/>
</dbReference>
<feature type="domain" description="Bromo" evidence="10">
    <location>
        <begin position="401"/>
        <end position="493"/>
    </location>
</feature>
<evidence type="ECO:0000256" key="5">
    <source>
        <dbReference type="ARBA" id="ARBA00022786"/>
    </source>
</evidence>
<keyword evidence="4" id="KW-0498">Mitosis</keyword>
<dbReference type="PANTHER" id="PTHR12936">
    <property type="entry name" value="ANAPHASE-PROMOTING COMPLEX 10"/>
    <property type="match status" value="1"/>
</dbReference>
<comment type="caution">
    <text evidence="13">The sequence shown here is derived from an EMBL/GenBank/DDBJ whole genome shotgun (WGS) entry which is preliminary data.</text>
</comment>
<dbReference type="PANTHER" id="PTHR12936:SF0">
    <property type="entry name" value="ANAPHASE-PROMOTING COMPLEX SUBUNIT 10"/>
    <property type="match status" value="1"/>
</dbReference>
<evidence type="ECO:0000256" key="4">
    <source>
        <dbReference type="ARBA" id="ARBA00022776"/>
    </source>
</evidence>
<dbReference type="Pfam" id="PF03256">
    <property type="entry name" value="ANAPC10"/>
    <property type="match status" value="1"/>
</dbReference>
<dbReference type="SMART" id="SM00297">
    <property type="entry name" value="BROMO"/>
    <property type="match status" value="1"/>
</dbReference>
<evidence type="ECO:0000256" key="6">
    <source>
        <dbReference type="ARBA" id="ARBA00023117"/>
    </source>
</evidence>
<dbReference type="PRINTS" id="PR00503">
    <property type="entry name" value="BROMODOMAIN"/>
</dbReference>
<dbReference type="Gene3D" id="1.10.8.270">
    <property type="entry name" value="putative rabgap domain of human tbc1 domain family member 14 like domains"/>
    <property type="match status" value="1"/>
</dbReference>
<organism evidence="13 14">
    <name type="scientific">Schistosoma mekongi</name>
    <name type="common">Parasitic worm</name>
    <dbReference type="NCBI Taxonomy" id="38744"/>
    <lineage>
        <taxon>Eukaryota</taxon>
        <taxon>Metazoa</taxon>
        <taxon>Spiralia</taxon>
        <taxon>Lophotrochozoa</taxon>
        <taxon>Platyhelminthes</taxon>
        <taxon>Trematoda</taxon>
        <taxon>Digenea</taxon>
        <taxon>Strigeidida</taxon>
        <taxon>Schistosomatoidea</taxon>
        <taxon>Schistosomatidae</taxon>
        <taxon>Schistosoma</taxon>
    </lineage>
</organism>
<dbReference type="Gene3D" id="1.20.920.10">
    <property type="entry name" value="Bromodomain-like"/>
    <property type="match status" value="1"/>
</dbReference>
<dbReference type="SMART" id="SM01337">
    <property type="entry name" value="APC10"/>
    <property type="match status" value="1"/>
</dbReference>
<evidence type="ECO:0000256" key="3">
    <source>
        <dbReference type="ARBA" id="ARBA00022618"/>
    </source>
</evidence>
<dbReference type="InterPro" id="IPR008979">
    <property type="entry name" value="Galactose-bd-like_sf"/>
</dbReference>
<dbReference type="GO" id="GO:0051301">
    <property type="term" value="P:cell division"/>
    <property type="evidence" value="ECO:0007669"/>
    <property type="project" value="UniProtKB-KW"/>
</dbReference>
<keyword evidence="6 8" id="KW-0103">Bromodomain</keyword>
<dbReference type="Proteomes" id="UP001292079">
    <property type="component" value="Unassembled WGS sequence"/>
</dbReference>
<keyword evidence="3" id="KW-0132">Cell division</keyword>
<evidence type="ECO:0000313" key="13">
    <source>
        <dbReference type="EMBL" id="KAK4472508.1"/>
    </source>
</evidence>
<dbReference type="SMART" id="SM00164">
    <property type="entry name" value="TBC"/>
    <property type="match status" value="1"/>
</dbReference>
<dbReference type="Gene3D" id="1.10.472.80">
    <property type="entry name" value="Ypt/Rab-GAP domain of gyp1p, domain 3"/>
    <property type="match status" value="1"/>
</dbReference>
<protein>
    <recommendedName>
        <fullName evidence="2">Anaphase-promoting complex subunit 10</fullName>
    </recommendedName>
</protein>
<reference evidence="13" key="2">
    <citation type="journal article" date="2023" name="Infect Dis Poverty">
        <title>Chromosome-scale genome of the human blood fluke Schistosoma mekongi and its implications for public health.</title>
        <authorList>
            <person name="Zhou M."/>
            <person name="Xu L."/>
            <person name="Xu D."/>
            <person name="Chen W."/>
            <person name="Khan J."/>
            <person name="Hu Y."/>
            <person name="Huang H."/>
            <person name="Wei H."/>
            <person name="Zhang Y."/>
            <person name="Chusongsang P."/>
            <person name="Tanasarnprasert K."/>
            <person name="Hu X."/>
            <person name="Limpanont Y."/>
            <person name="Lv Z."/>
        </authorList>
    </citation>
    <scope>NUCLEOTIDE SEQUENCE</scope>
    <source>
        <strain evidence="13">LV_2022a</strain>
    </source>
</reference>
<feature type="domain" description="DOC" evidence="12">
    <location>
        <begin position="586"/>
        <end position="770"/>
    </location>
</feature>
<dbReference type="GO" id="GO:0005680">
    <property type="term" value="C:anaphase-promoting complex"/>
    <property type="evidence" value="ECO:0007669"/>
    <property type="project" value="InterPro"/>
</dbReference>
<dbReference type="AlphaFoldDB" id="A0AAE2D5S1"/>
<dbReference type="PROSITE" id="PS50086">
    <property type="entry name" value="TBC_RABGAP"/>
    <property type="match status" value="1"/>
</dbReference>
<evidence type="ECO:0000256" key="9">
    <source>
        <dbReference type="SAM" id="MobiDB-lite"/>
    </source>
</evidence>
<dbReference type="PROSITE" id="PS51284">
    <property type="entry name" value="DOC"/>
    <property type="match status" value="1"/>
</dbReference>
<dbReference type="InterPro" id="IPR035969">
    <property type="entry name" value="Rab-GAP_TBC_sf"/>
</dbReference>
<proteinExistence type="inferred from homology"/>
<dbReference type="SUPFAM" id="SSF49785">
    <property type="entry name" value="Galactose-binding domain-like"/>
    <property type="match status" value="1"/>
</dbReference>
<evidence type="ECO:0000259" key="10">
    <source>
        <dbReference type="PROSITE" id="PS50014"/>
    </source>
</evidence>
<dbReference type="SUPFAM" id="SSF47370">
    <property type="entry name" value="Bromodomain"/>
    <property type="match status" value="1"/>
</dbReference>
<dbReference type="EMBL" id="JALJAT010000002">
    <property type="protein sequence ID" value="KAK4472508.1"/>
    <property type="molecule type" value="Genomic_DNA"/>
</dbReference>
<evidence type="ECO:0000259" key="11">
    <source>
        <dbReference type="PROSITE" id="PS50086"/>
    </source>
</evidence>
<dbReference type="InterPro" id="IPR016901">
    <property type="entry name" value="APC10/Doc1"/>
</dbReference>
<name>A0AAE2D5S1_SCHME</name>
<keyword evidence="14" id="KW-1185">Reference proteome</keyword>
<accession>A0AAE2D5S1</accession>
<dbReference type="InterPro" id="IPR036427">
    <property type="entry name" value="Bromodomain-like_sf"/>
</dbReference>
<dbReference type="CDD" id="cd05507">
    <property type="entry name" value="Bromo_brd8_like"/>
    <property type="match status" value="1"/>
</dbReference>
<evidence type="ECO:0000256" key="8">
    <source>
        <dbReference type="PROSITE-ProRule" id="PRU00035"/>
    </source>
</evidence>
<evidence type="ECO:0000259" key="12">
    <source>
        <dbReference type="PROSITE" id="PS51284"/>
    </source>
</evidence>
<reference evidence="13" key="1">
    <citation type="submission" date="2022-04" db="EMBL/GenBank/DDBJ databases">
        <authorList>
            <person name="Xu L."/>
            <person name="Lv Z."/>
        </authorList>
    </citation>
    <scope>NUCLEOTIDE SEQUENCE</scope>
    <source>
        <strain evidence="13">LV_2022a</strain>
    </source>
</reference>
<dbReference type="InterPro" id="IPR000195">
    <property type="entry name" value="Rab-GAP-TBC_dom"/>
</dbReference>
<evidence type="ECO:0000256" key="7">
    <source>
        <dbReference type="ARBA" id="ARBA00023306"/>
    </source>
</evidence>
<dbReference type="Pfam" id="PF00439">
    <property type="entry name" value="Bromodomain"/>
    <property type="match status" value="1"/>
</dbReference>
<dbReference type="SUPFAM" id="SSF47923">
    <property type="entry name" value="Ypt/Rab-GAP domain of gyp1p"/>
    <property type="match status" value="2"/>
</dbReference>
<feature type="region of interest" description="Disordered" evidence="9">
    <location>
        <begin position="578"/>
        <end position="604"/>
    </location>
</feature>
<evidence type="ECO:0000256" key="2">
    <source>
        <dbReference type="ARBA" id="ARBA00013927"/>
    </source>
</evidence>
<evidence type="ECO:0000313" key="14">
    <source>
        <dbReference type="Proteomes" id="UP001292079"/>
    </source>
</evidence>
<keyword evidence="5" id="KW-0833">Ubl conjugation pathway</keyword>
<gene>
    <name evidence="13" type="ORF">MN116_003754</name>
</gene>
<dbReference type="GO" id="GO:0031145">
    <property type="term" value="P:anaphase-promoting complex-dependent catabolic process"/>
    <property type="evidence" value="ECO:0007669"/>
    <property type="project" value="InterPro"/>
</dbReference>
<dbReference type="CDD" id="cd08366">
    <property type="entry name" value="APC10"/>
    <property type="match status" value="1"/>
</dbReference>
<sequence>MNWGVGANCYLLRAVNTHGKNWDLVRESLKTSFETFLKDENAQDLSNQVYNLLKILAMSRVVHFNTNTLLRVHGKNHYTTLRREQLHAARLEILRTIKIEEEDAEKLREARYSEIPADRILMYRTRCRSLGIPDRIGRCLNLEPLSPVSEENDRTLKNFLISSERSKIKTEKESVDENGGVWIPVKTSYICELFKERPDDLQQSSLANFIHAQAVISQRLGFEGQDDEISSLDTTSSVQTHSEITGIHNQEVKTEQFPGSSEHLNNLDSVSNKIKVQASPSKCLEILDEPITPNSSALVSDSETVASPHFTQSLNSSPALSLVETQSPSLKAINCNRKRHTKKKISTAVVYQNHEAEFTSALSPSLSTNLNNDELTDGSQSSTNVARRWRRSLLSALSTVYSHRHAYVFMHPVTEDIAPGYSTVVYEPVDLTSLRRRMESSLSYLISSQQPSALNPSISSYQVIIEVAARFIRDLLLMFMNARMYNSQNHEVHRMAGEMYHDVISELQPLWSIMAEDIPGFPSLPVYSLAPTQITLSLQQLTEVSTALPTSPSNPASCAPKDEESCATKQSCGLIIKQNKRPAPEGISPSSPLPRKHRHSSGNDSVVRDVCDHAVWSLSSCKPGHGIDQLLSESTDTFWQSDGPQPHCVNIQFPRKMILSKLCLYTDYKVDESYTPSRLAIRVGNTIHDLIELLDVELQEPTGWSIIPLNWPDGSPLRTFLLQIAISANHQNGRDTHLRAIRLHSPVECRGLDTLAPFVSREGRTFTTIRYSSVADLNFCRHEQILNIINGKNVNIEELKRLSIDGCPDSNGIRSRVWKFLLNYLPCSFEKRQERVTFNRKQYEGYVKEFVFESCAADSMPADHPLNLEPDGNWIAFFRDNEILLQINKDCQRLCPDFDFFRRPTEFSCFSLFGKEVPVGVLRRRGETSALQSHSLNKNLVGVTNMIHLSAYSPFQPNCRLSSGLVNQFKGDKMNCINECSLTSAYHEPHWEVIERILYVYYKTHVSQGYVQGMNEIIAPIYYVFATDPDESWRKYAEMDTFYCFNNLMTEIHPNFIRKLDGSHEAGLGGQMKILSNLLLKFDSHLSKHFQKIELVPEHFAFRWLSLLLAREFMLPDVLLLWDTLFSDPHRFNLLPYVCCSMLIGIRDQLLKADFPTAVQLVQNYPSNVDIMHILLKARAFYTNNRMDVLSVYSSD</sequence>
<keyword evidence="7" id="KW-0131">Cell cycle</keyword>
<evidence type="ECO:0000256" key="1">
    <source>
        <dbReference type="ARBA" id="ARBA00006762"/>
    </source>
</evidence>
<dbReference type="InterPro" id="IPR037966">
    <property type="entry name" value="Brd8_Bromo_dom"/>
</dbReference>
<dbReference type="GO" id="GO:0070979">
    <property type="term" value="P:protein K11-linked ubiquitination"/>
    <property type="evidence" value="ECO:0007669"/>
    <property type="project" value="TreeGrafter"/>
</dbReference>
<comment type="similarity">
    <text evidence="1">Belongs to the APC10 family.</text>
</comment>
<feature type="domain" description="Rab-GAP TBC" evidence="11">
    <location>
        <begin position="808"/>
        <end position="1129"/>
    </location>
</feature>
<dbReference type="InterPro" id="IPR001487">
    <property type="entry name" value="Bromodomain"/>
</dbReference>
<dbReference type="Pfam" id="PF00566">
    <property type="entry name" value="RabGAP-TBC"/>
    <property type="match status" value="1"/>
</dbReference>
<dbReference type="InterPro" id="IPR004939">
    <property type="entry name" value="APC_su10/DOC_dom"/>
</dbReference>